<gene>
    <name evidence="3" type="ORF">DFH05DRAFT_477126</name>
</gene>
<evidence type="ECO:0000256" key="1">
    <source>
        <dbReference type="SAM" id="MobiDB-lite"/>
    </source>
</evidence>
<accession>A0A9W8TTI8</accession>
<sequence>MSSTHNTFSSRFFRLAANTVVVVMVVLVDQVFLKLVLHLSESFSTALHMTSPVVIPRWCSASLEFGNSTCKREISSPSSDASWNSSSESFSESMSLSPS</sequence>
<evidence type="ECO:0000256" key="2">
    <source>
        <dbReference type="SAM" id="Phobius"/>
    </source>
</evidence>
<keyword evidence="4" id="KW-1185">Reference proteome</keyword>
<feature type="region of interest" description="Disordered" evidence="1">
    <location>
        <begin position="74"/>
        <end position="99"/>
    </location>
</feature>
<keyword evidence="2" id="KW-0812">Transmembrane</keyword>
<feature type="compositionally biased region" description="Low complexity" evidence="1">
    <location>
        <begin position="75"/>
        <end position="99"/>
    </location>
</feature>
<protein>
    <submittedName>
        <fullName evidence="3">Uncharacterized protein</fullName>
    </submittedName>
</protein>
<organism evidence="3 4">
    <name type="scientific">Lentinula detonsa</name>
    <dbReference type="NCBI Taxonomy" id="2804962"/>
    <lineage>
        <taxon>Eukaryota</taxon>
        <taxon>Fungi</taxon>
        <taxon>Dikarya</taxon>
        <taxon>Basidiomycota</taxon>
        <taxon>Agaricomycotina</taxon>
        <taxon>Agaricomycetes</taxon>
        <taxon>Agaricomycetidae</taxon>
        <taxon>Agaricales</taxon>
        <taxon>Marasmiineae</taxon>
        <taxon>Omphalotaceae</taxon>
        <taxon>Lentinula</taxon>
    </lineage>
</organism>
<comment type="caution">
    <text evidence="3">The sequence shown here is derived from an EMBL/GenBank/DDBJ whole genome shotgun (WGS) entry which is preliminary data.</text>
</comment>
<feature type="transmembrane region" description="Helical" evidence="2">
    <location>
        <begin position="12"/>
        <end position="33"/>
    </location>
</feature>
<dbReference type="EMBL" id="JANVFU010000016">
    <property type="protein sequence ID" value="KAJ3739991.1"/>
    <property type="molecule type" value="Genomic_DNA"/>
</dbReference>
<reference evidence="3 4" key="1">
    <citation type="journal article" date="2023" name="Proc. Natl. Acad. Sci. U.S.A.">
        <title>A global phylogenomic analysis of the shiitake genus Lentinula.</title>
        <authorList>
            <person name="Sierra-Patev S."/>
            <person name="Min B."/>
            <person name="Naranjo-Ortiz M."/>
            <person name="Looney B."/>
            <person name="Konkel Z."/>
            <person name="Slot J.C."/>
            <person name="Sakamoto Y."/>
            <person name="Steenwyk J.L."/>
            <person name="Rokas A."/>
            <person name="Carro J."/>
            <person name="Camarero S."/>
            <person name="Ferreira P."/>
            <person name="Molpeceres G."/>
            <person name="Ruiz-Duenas F.J."/>
            <person name="Serrano A."/>
            <person name="Henrissat B."/>
            <person name="Drula E."/>
            <person name="Hughes K.W."/>
            <person name="Mata J.L."/>
            <person name="Ishikawa N.K."/>
            <person name="Vargas-Isla R."/>
            <person name="Ushijima S."/>
            <person name="Smith C.A."/>
            <person name="Donoghue J."/>
            <person name="Ahrendt S."/>
            <person name="Andreopoulos W."/>
            <person name="He G."/>
            <person name="LaButti K."/>
            <person name="Lipzen A."/>
            <person name="Ng V."/>
            <person name="Riley R."/>
            <person name="Sandor L."/>
            <person name="Barry K."/>
            <person name="Martinez A.T."/>
            <person name="Xiao Y."/>
            <person name="Gibbons J.G."/>
            <person name="Terashima K."/>
            <person name="Grigoriev I.V."/>
            <person name="Hibbett D."/>
        </authorList>
    </citation>
    <scope>NUCLEOTIDE SEQUENCE [LARGE SCALE GENOMIC DNA]</scope>
    <source>
        <strain evidence="3 4">TFB7810</strain>
    </source>
</reference>
<evidence type="ECO:0000313" key="4">
    <source>
        <dbReference type="Proteomes" id="UP001142393"/>
    </source>
</evidence>
<keyword evidence="2" id="KW-1133">Transmembrane helix</keyword>
<dbReference type="AlphaFoldDB" id="A0A9W8TTI8"/>
<dbReference type="Proteomes" id="UP001142393">
    <property type="component" value="Unassembled WGS sequence"/>
</dbReference>
<proteinExistence type="predicted"/>
<name>A0A9W8TTI8_9AGAR</name>
<evidence type="ECO:0000313" key="3">
    <source>
        <dbReference type="EMBL" id="KAJ3739991.1"/>
    </source>
</evidence>
<keyword evidence="2" id="KW-0472">Membrane</keyword>